<evidence type="ECO:0000256" key="1">
    <source>
        <dbReference type="SAM" id="MobiDB-lite"/>
    </source>
</evidence>
<name>A0ABR0K8K7_9EURO</name>
<feature type="region of interest" description="Disordered" evidence="1">
    <location>
        <begin position="13"/>
        <end position="74"/>
    </location>
</feature>
<evidence type="ECO:0000313" key="3">
    <source>
        <dbReference type="Proteomes" id="UP001345013"/>
    </source>
</evidence>
<accession>A0ABR0K8K7</accession>
<dbReference type="Proteomes" id="UP001345013">
    <property type="component" value="Unassembled WGS sequence"/>
</dbReference>
<dbReference type="EMBL" id="JAVRRG010000065">
    <property type="protein sequence ID" value="KAK5092028.1"/>
    <property type="molecule type" value="Genomic_DNA"/>
</dbReference>
<sequence length="74" mass="7961">MRYQTLRLTKFYKSPADEQKKPSDSVPLASSGSSMMSSATNRSLSSTESGGKTLSWSSLGLSRQSSSTAKGRHD</sequence>
<keyword evidence="3" id="KW-1185">Reference proteome</keyword>
<feature type="compositionally biased region" description="Low complexity" evidence="1">
    <location>
        <begin position="25"/>
        <end position="67"/>
    </location>
</feature>
<comment type="caution">
    <text evidence="2">The sequence shown here is derived from an EMBL/GenBank/DDBJ whole genome shotgun (WGS) entry which is preliminary data.</text>
</comment>
<evidence type="ECO:0000313" key="2">
    <source>
        <dbReference type="EMBL" id="KAK5092028.1"/>
    </source>
</evidence>
<protein>
    <submittedName>
        <fullName evidence="2">Uncharacterized protein</fullName>
    </submittedName>
</protein>
<reference evidence="2 3" key="1">
    <citation type="submission" date="2023-08" db="EMBL/GenBank/DDBJ databases">
        <title>Black Yeasts Isolated from many extreme environments.</title>
        <authorList>
            <person name="Coleine C."/>
            <person name="Stajich J.E."/>
            <person name="Selbmann L."/>
        </authorList>
    </citation>
    <scope>NUCLEOTIDE SEQUENCE [LARGE SCALE GENOMIC DNA]</scope>
    <source>
        <strain evidence="2 3">CCFEE 5885</strain>
    </source>
</reference>
<organism evidence="2 3">
    <name type="scientific">Lithohypha guttulata</name>
    <dbReference type="NCBI Taxonomy" id="1690604"/>
    <lineage>
        <taxon>Eukaryota</taxon>
        <taxon>Fungi</taxon>
        <taxon>Dikarya</taxon>
        <taxon>Ascomycota</taxon>
        <taxon>Pezizomycotina</taxon>
        <taxon>Eurotiomycetes</taxon>
        <taxon>Chaetothyriomycetidae</taxon>
        <taxon>Chaetothyriales</taxon>
        <taxon>Trichomeriaceae</taxon>
        <taxon>Lithohypha</taxon>
    </lineage>
</organism>
<proteinExistence type="predicted"/>
<gene>
    <name evidence="2" type="ORF">LTR24_005571</name>
</gene>